<keyword evidence="9 13" id="KW-1133">Transmembrane helix</keyword>
<dbReference type="InterPro" id="IPR052168">
    <property type="entry name" value="Cytochrome_b561_oxidase"/>
</dbReference>
<evidence type="ECO:0000256" key="5">
    <source>
        <dbReference type="ARBA" id="ARBA00022617"/>
    </source>
</evidence>
<dbReference type="Pfam" id="PF01292">
    <property type="entry name" value="Ni_hydr_CYTB"/>
    <property type="match status" value="1"/>
</dbReference>
<keyword evidence="10" id="KW-0408">Iron</keyword>
<evidence type="ECO:0000256" key="11">
    <source>
        <dbReference type="ARBA" id="ARBA00023136"/>
    </source>
</evidence>
<dbReference type="InterPro" id="IPR011577">
    <property type="entry name" value="Cyt_b561_bac/Ni-Hgenase"/>
</dbReference>
<accession>A0ABQ5YL98</accession>
<reference evidence="16" key="1">
    <citation type="journal article" date="2019" name="Int. J. Syst. Evol. Microbiol.">
        <title>The Global Catalogue of Microorganisms (GCM) 10K type strain sequencing project: providing services to taxonomists for standard genome sequencing and annotation.</title>
        <authorList>
            <consortium name="The Broad Institute Genomics Platform"/>
            <consortium name="The Broad Institute Genome Sequencing Center for Infectious Disease"/>
            <person name="Wu L."/>
            <person name="Ma J."/>
        </authorList>
    </citation>
    <scope>NUCLEOTIDE SEQUENCE [LARGE SCALE GENOMIC DNA]</scope>
    <source>
        <strain evidence="16">NBRC 105857</strain>
    </source>
</reference>
<keyword evidence="16" id="KW-1185">Reference proteome</keyword>
<dbReference type="PANTHER" id="PTHR30529">
    <property type="entry name" value="CYTOCHROME B561"/>
    <property type="match status" value="1"/>
</dbReference>
<dbReference type="Proteomes" id="UP001156664">
    <property type="component" value="Unassembled WGS sequence"/>
</dbReference>
<keyword evidence="4" id="KW-1003">Cell membrane</keyword>
<keyword evidence="6 13" id="KW-0812">Transmembrane</keyword>
<dbReference type="EMBL" id="BSOJ01000006">
    <property type="protein sequence ID" value="GLR25325.1"/>
    <property type="molecule type" value="Genomic_DNA"/>
</dbReference>
<organism evidence="15 16">
    <name type="scientific">Limnobacter litoralis</name>
    <dbReference type="NCBI Taxonomy" id="481366"/>
    <lineage>
        <taxon>Bacteria</taxon>
        <taxon>Pseudomonadati</taxon>
        <taxon>Pseudomonadota</taxon>
        <taxon>Betaproteobacteria</taxon>
        <taxon>Burkholderiales</taxon>
        <taxon>Burkholderiaceae</taxon>
        <taxon>Limnobacter</taxon>
    </lineage>
</organism>
<evidence type="ECO:0000256" key="9">
    <source>
        <dbReference type="ARBA" id="ARBA00022989"/>
    </source>
</evidence>
<feature type="transmembrane region" description="Helical" evidence="13">
    <location>
        <begin position="79"/>
        <end position="97"/>
    </location>
</feature>
<evidence type="ECO:0000256" key="13">
    <source>
        <dbReference type="SAM" id="Phobius"/>
    </source>
</evidence>
<feature type="domain" description="Cytochrome b561 bacterial/Ni-hydrogenase" evidence="14">
    <location>
        <begin position="1"/>
        <end position="168"/>
    </location>
</feature>
<evidence type="ECO:0000256" key="3">
    <source>
        <dbReference type="ARBA" id="ARBA00022448"/>
    </source>
</evidence>
<gene>
    <name evidence="15" type="ORF">GCM10007875_04130</name>
</gene>
<keyword evidence="8" id="KW-0249">Electron transport</keyword>
<keyword evidence="7" id="KW-0479">Metal-binding</keyword>
<name>A0ABQ5YL98_9BURK</name>
<evidence type="ECO:0000313" key="15">
    <source>
        <dbReference type="EMBL" id="GLR25325.1"/>
    </source>
</evidence>
<keyword evidence="3" id="KW-0813">Transport</keyword>
<evidence type="ECO:0000313" key="16">
    <source>
        <dbReference type="Proteomes" id="UP001156664"/>
    </source>
</evidence>
<feature type="transmembrane region" description="Helical" evidence="13">
    <location>
        <begin position="134"/>
        <end position="151"/>
    </location>
</feature>
<comment type="similarity">
    <text evidence="12">Belongs to the cytochrome b561 family.</text>
</comment>
<evidence type="ECO:0000256" key="7">
    <source>
        <dbReference type="ARBA" id="ARBA00022723"/>
    </source>
</evidence>
<evidence type="ECO:0000256" key="10">
    <source>
        <dbReference type="ARBA" id="ARBA00023004"/>
    </source>
</evidence>
<evidence type="ECO:0000256" key="8">
    <source>
        <dbReference type="ARBA" id="ARBA00022982"/>
    </source>
</evidence>
<evidence type="ECO:0000256" key="1">
    <source>
        <dbReference type="ARBA" id="ARBA00001970"/>
    </source>
</evidence>
<protein>
    <submittedName>
        <fullName evidence="15">Cytochrome b</fullName>
    </submittedName>
</protein>
<comment type="cofactor">
    <cofactor evidence="1">
        <name>heme b</name>
        <dbReference type="ChEBI" id="CHEBI:60344"/>
    </cofactor>
</comment>
<evidence type="ECO:0000259" key="14">
    <source>
        <dbReference type="Pfam" id="PF01292"/>
    </source>
</evidence>
<dbReference type="PANTHER" id="PTHR30529:SF1">
    <property type="entry name" value="CYTOCHROME B561 HOMOLOG 2"/>
    <property type="match status" value="1"/>
</dbReference>
<evidence type="ECO:0000256" key="6">
    <source>
        <dbReference type="ARBA" id="ARBA00022692"/>
    </source>
</evidence>
<dbReference type="SUPFAM" id="SSF81342">
    <property type="entry name" value="Transmembrane di-heme cytochromes"/>
    <property type="match status" value="1"/>
</dbReference>
<evidence type="ECO:0000256" key="12">
    <source>
        <dbReference type="ARBA" id="ARBA00037975"/>
    </source>
</evidence>
<sequence length="172" mass="19644">MIALHWLVAFGIFTAFGVGLYMTDIPGITPEKIRLINWHKWLGVTLFLLISLRLFVKLSNKSPKYPAHWGHRSIFLAKAGHVVLYLMMFAVPILGYLNSLTAGYPVVWFGVIPLPVIIGKDPHLKELFHELHEWFAWGLMILVAGHILMALKHHYLNREGILGRMIPGMRVE</sequence>
<keyword evidence="5" id="KW-0349">Heme</keyword>
<comment type="subcellular location">
    <subcellularLocation>
        <location evidence="2">Cell membrane</location>
        <topology evidence="2">Multi-pass membrane protein</topology>
    </subcellularLocation>
</comment>
<feature type="transmembrane region" description="Helical" evidence="13">
    <location>
        <begin position="41"/>
        <end position="58"/>
    </location>
</feature>
<comment type="caution">
    <text evidence="15">The sequence shown here is derived from an EMBL/GenBank/DDBJ whole genome shotgun (WGS) entry which is preliminary data.</text>
</comment>
<evidence type="ECO:0000256" key="4">
    <source>
        <dbReference type="ARBA" id="ARBA00022475"/>
    </source>
</evidence>
<proteinExistence type="inferred from homology"/>
<dbReference type="InterPro" id="IPR016174">
    <property type="entry name" value="Di-haem_cyt_TM"/>
</dbReference>
<keyword evidence="11 13" id="KW-0472">Membrane</keyword>
<evidence type="ECO:0000256" key="2">
    <source>
        <dbReference type="ARBA" id="ARBA00004651"/>
    </source>
</evidence>